<evidence type="ECO:0000256" key="2">
    <source>
        <dbReference type="SAM" id="MobiDB-lite"/>
    </source>
</evidence>
<gene>
    <name evidence="3" type="ORF">NC998_14040</name>
</gene>
<protein>
    <submittedName>
        <fullName evidence="3">Uncharacterized protein</fullName>
    </submittedName>
</protein>
<feature type="compositionally biased region" description="Low complexity" evidence="2">
    <location>
        <begin position="545"/>
        <end position="554"/>
    </location>
</feature>
<accession>A0ABV0J8V2</accession>
<organism evidence="3 4">
    <name type="scientific">Trichocoleus desertorum GB2-A4</name>
    <dbReference type="NCBI Taxonomy" id="2933944"/>
    <lineage>
        <taxon>Bacteria</taxon>
        <taxon>Bacillati</taxon>
        <taxon>Cyanobacteriota</taxon>
        <taxon>Cyanophyceae</taxon>
        <taxon>Leptolyngbyales</taxon>
        <taxon>Trichocoleusaceae</taxon>
        <taxon>Trichocoleus</taxon>
    </lineage>
</organism>
<feature type="compositionally biased region" description="Low complexity" evidence="2">
    <location>
        <begin position="563"/>
        <end position="583"/>
    </location>
</feature>
<comment type="caution">
    <text evidence="3">The sequence shown here is derived from an EMBL/GenBank/DDBJ whole genome shotgun (WGS) entry which is preliminary data.</text>
</comment>
<feature type="compositionally biased region" description="Low complexity" evidence="2">
    <location>
        <begin position="403"/>
        <end position="420"/>
    </location>
</feature>
<dbReference type="RefSeq" id="WP_190441571.1">
    <property type="nucleotide sequence ID" value="NZ_JAMPKM010000008.1"/>
</dbReference>
<name>A0ABV0J8V2_9CYAN</name>
<keyword evidence="1" id="KW-0175">Coiled coil</keyword>
<evidence type="ECO:0000313" key="3">
    <source>
        <dbReference type="EMBL" id="MEP0818216.1"/>
    </source>
</evidence>
<keyword evidence="4" id="KW-1185">Reference proteome</keyword>
<feature type="coiled-coil region" evidence="1">
    <location>
        <begin position="141"/>
        <end position="210"/>
    </location>
</feature>
<dbReference type="Proteomes" id="UP001464891">
    <property type="component" value="Unassembled WGS sequence"/>
</dbReference>
<feature type="region of interest" description="Disordered" evidence="2">
    <location>
        <begin position="591"/>
        <end position="610"/>
    </location>
</feature>
<dbReference type="EMBL" id="JAMPKM010000008">
    <property type="protein sequence ID" value="MEP0818216.1"/>
    <property type="molecule type" value="Genomic_DNA"/>
</dbReference>
<evidence type="ECO:0000256" key="1">
    <source>
        <dbReference type="SAM" id="Coils"/>
    </source>
</evidence>
<reference evidence="3 4" key="1">
    <citation type="submission" date="2022-04" db="EMBL/GenBank/DDBJ databases">
        <title>Positive selection, recombination, and allopatry shape intraspecific diversity of widespread and dominant cyanobacteria.</title>
        <authorList>
            <person name="Wei J."/>
            <person name="Shu W."/>
            <person name="Hu C."/>
        </authorList>
    </citation>
    <scope>NUCLEOTIDE SEQUENCE [LARGE SCALE GENOMIC DNA]</scope>
    <source>
        <strain evidence="3 4">GB2-A4</strain>
    </source>
</reference>
<evidence type="ECO:0000313" key="4">
    <source>
        <dbReference type="Proteomes" id="UP001464891"/>
    </source>
</evidence>
<sequence>MSEADTPTNGPELPKPTDFNVVDPAPAEFSAEPTDLPPQRSEMLEEDWQTVDFPNAISIDAIAHPVVEVASESREPESELEESLVSLSLPEVNEIVTIMQELQQRNGYLLSRVTQLEVVLNECQITLEAQASRTQEQETILAQQSEELTAADEHIARLMHELECSHQAAQRQQILVETITAQLENSQERVAQLERECALTQQRYNEQTHAVMQAENICRDLRSRLHRQQRYTLQFKAALEKCLDVSSPCHEAHPDLTAASAIPSPTKARSPQKPAAASDPAFLPKVDSIQPWSAQPWLLDADLEGEGDFAASASPLSSTTADAVSDWSGVGSDLSDDSLLELPSAIAPILQDLLSSPATDTSDPDDLSANHPLWDQAIADSQAQLSISYNLKKKISEATETAEQALSEQSSAEEIVTSETTESETTESETAKSETITSEAVAEDELIIIADELISPTIIVEANPVEANPTIEVEAIAPFDVAGWQEDLPEEPEDLVEATLLEPTTAGEEVVTPLTFGTNLPEEEELWHDLAKLIDVAEVAPAATPSATAETVEPPTDKSKAIAAPAESTSTASFTFSSSWPSPTLYPLRSHKKRASMAAVELPSFPQPRS</sequence>
<feature type="region of interest" description="Disordered" evidence="2">
    <location>
        <begin position="403"/>
        <end position="437"/>
    </location>
</feature>
<feature type="region of interest" description="Disordered" evidence="2">
    <location>
        <begin position="1"/>
        <end position="44"/>
    </location>
</feature>
<feature type="region of interest" description="Disordered" evidence="2">
    <location>
        <begin position="545"/>
        <end position="583"/>
    </location>
</feature>
<proteinExistence type="predicted"/>
<feature type="region of interest" description="Disordered" evidence="2">
    <location>
        <begin position="257"/>
        <end position="279"/>
    </location>
</feature>